<reference evidence="2 3" key="1">
    <citation type="submission" date="2024-05" db="EMBL/GenBank/DDBJ databases">
        <authorList>
            <person name="Wallberg A."/>
        </authorList>
    </citation>
    <scope>NUCLEOTIDE SEQUENCE [LARGE SCALE GENOMIC DNA]</scope>
</reference>
<dbReference type="EMBL" id="CAXKWB010031599">
    <property type="protein sequence ID" value="CAL4139848.1"/>
    <property type="molecule type" value="Genomic_DNA"/>
</dbReference>
<feature type="non-terminal residue" evidence="2">
    <location>
        <position position="1"/>
    </location>
</feature>
<protein>
    <submittedName>
        <fullName evidence="2">Uncharacterized protein</fullName>
    </submittedName>
</protein>
<evidence type="ECO:0000313" key="3">
    <source>
        <dbReference type="Proteomes" id="UP001497623"/>
    </source>
</evidence>
<evidence type="ECO:0000313" key="2">
    <source>
        <dbReference type="EMBL" id="CAL4139848.1"/>
    </source>
</evidence>
<evidence type="ECO:0000256" key="1">
    <source>
        <dbReference type="SAM" id="Phobius"/>
    </source>
</evidence>
<keyword evidence="3" id="KW-1185">Reference proteome</keyword>
<dbReference type="AlphaFoldDB" id="A0AAV2RV77"/>
<proteinExistence type="predicted"/>
<keyword evidence="1" id="KW-0812">Transmembrane</keyword>
<dbReference type="Proteomes" id="UP001497623">
    <property type="component" value="Unassembled WGS sequence"/>
</dbReference>
<keyword evidence="1" id="KW-0472">Membrane</keyword>
<sequence>DKEEPHWNNILTMKYVLVVIVFMGLVSTGLCDDIMCYVGTENVATAITAEYEKGSPSKNFTMCSTKITKEGGKAPTVVRAGLIMTEANVVKDTTCVASQAKECIMSKSTKKKTCKETYMKTCYCDADHCNNQTVSTFRDLYVCKVCNSAPTTVQALMPIIAIAALVKFFI</sequence>
<feature type="transmembrane region" description="Helical" evidence="1">
    <location>
        <begin position="12"/>
        <end position="30"/>
    </location>
</feature>
<gene>
    <name evidence="2" type="ORF">MNOR_LOCUS28526</name>
</gene>
<keyword evidence="1" id="KW-1133">Transmembrane helix</keyword>
<organism evidence="2 3">
    <name type="scientific">Meganyctiphanes norvegica</name>
    <name type="common">Northern krill</name>
    <name type="synonym">Thysanopoda norvegica</name>
    <dbReference type="NCBI Taxonomy" id="48144"/>
    <lineage>
        <taxon>Eukaryota</taxon>
        <taxon>Metazoa</taxon>
        <taxon>Ecdysozoa</taxon>
        <taxon>Arthropoda</taxon>
        <taxon>Crustacea</taxon>
        <taxon>Multicrustacea</taxon>
        <taxon>Malacostraca</taxon>
        <taxon>Eumalacostraca</taxon>
        <taxon>Eucarida</taxon>
        <taxon>Euphausiacea</taxon>
        <taxon>Euphausiidae</taxon>
        <taxon>Meganyctiphanes</taxon>
    </lineage>
</organism>
<accession>A0AAV2RV77</accession>
<comment type="caution">
    <text evidence="2">The sequence shown here is derived from an EMBL/GenBank/DDBJ whole genome shotgun (WGS) entry which is preliminary data.</text>
</comment>
<name>A0AAV2RV77_MEGNR</name>